<name>A0A5J4VI71_9EUKA</name>
<dbReference type="EMBL" id="SNRW01006860">
    <property type="protein sequence ID" value="KAA6382291.1"/>
    <property type="molecule type" value="Genomic_DNA"/>
</dbReference>
<dbReference type="Proteomes" id="UP000324800">
    <property type="component" value="Unassembled WGS sequence"/>
</dbReference>
<proteinExistence type="predicted"/>
<evidence type="ECO:0000313" key="1">
    <source>
        <dbReference type="EMBL" id="KAA6382291.1"/>
    </source>
</evidence>
<gene>
    <name evidence="1" type="ORF">EZS28_022182</name>
</gene>
<organism evidence="1 2">
    <name type="scientific">Streblomastix strix</name>
    <dbReference type="NCBI Taxonomy" id="222440"/>
    <lineage>
        <taxon>Eukaryota</taxon>
        <taxon>Metamonada</taxon>
        <taxon>Preaxostyla</taxon>
        <taxon>Oxymonadida</taxon>
        <taxon>Streblomastigidae</taxon>
        <taxon>Streblomastix</taxon>
    </lineage>
</organism>
<reference evidence="1 2" key="1">
    <citation type="submission" date="2019-03" db="EMBL/GenBank/DDBJ databases">
        <title>Single cell metagenomics reveals metabolic interactions within the superorganism composed of flagellate Streblomastix strix and complex community of Bacteroidetes bacteria on its surface.</title>
        <authorList>
            <person name="Treitli S.C."/>
            <person name="Kolisko M."/>
            <person name="Husnik F."/>
            <person name="Keeling P."/>
            <person name="Hampl V."/>
        </authorList>
    </citation>
    <scope>NUCLEOTIDE SEQUENCE [LARGE SCALE GENOMIC DNA]</scope>
    <source>
        <strain evidence="1">ST1C</strain>
    </source>
</reference>
<evidence type="ECO:0000313" key="2">
    <source>
        <dbReference type="Proteomes" id="UP000324800"/>
    </source>
</evidence>
<sequence>MKLKRNFGSRAERFTPANVVGDSNFVRVIGTMSASYRHTLAYRLCYHQNKLIVDTNFVGGTAIGDRVNSVAIDAS</sequence>
<dbReference type="AlphaFoldDB" id="A0A5J4VI71"/>
<accession>A0A5J4VI71</accession>
<comment type="caution">
    <text evidence="1">The sequence shown here is derived from an EMBL/GenBank/DDBJ whole genome shotgun (WGS) entry which is preliminary data.</text>
</comment>
<protein>
    <submittedName>
        <fullName evidence="1">Uncharacterized protein</fullName>
    </submittedName>
</protein>